<dbReference type="InterPro" id="IPR002885">
    <property type="entry name" value="PPR_rpt"/>
</dbReference>
<sequence length="348" mass="39938">MKSRLASGVNVKGIWNGIEDRVRKAVELGDSKRVSRQLRKYTSREDYGSAERLARCTVLFGSQETAQFVVSDFLNLLTSRKDEHAGRICREFAYWLRQNRFEGTSSTQESLLTLWTRENDSVSAEAVFQQLVKGSAKVQVYDQMMEMYSRQAKPAAAIRVMELSRKCGLPLTSRLWNHLLQAYLAGGDVQNAELSLRQMQNRGFQPDVRSLECFLRHFTATSNTEEMRRFYDLVREGFVGPLDRLTMLLLTTYVRIGQVQEALNFLEESLDEKSIMWRGFEMIDELMIELMNVKDMSGCISVWNLARERELEPSATQCSIALRAATESNDENLKSLVHTLASKNWLDL</sequence>
<keyword evidence="3" id="KW-1185">Reference proteome</keyword>
<evidence type="ECO:0000313" key="3">
    <source>
        <dbReference type="Proteomes" id="UP001157974"/>
    </source>
</evidence>
<gene>
    <name evidence="2" type="ORF">NDN08_005389</name>
</gene>
<reference evidence="2 3" key="1">
    <citation type="journal article" date="2023" name="Nat. Commun.">
        <title>Origin of minicircular mitochondrial genomes in red algae.</title>
        <authorList>
            <person name="Lee Y."/>
            <person name="Cho C.H."/>
            <person name="Lee Y.M."/>
            <person name="Park S.I."/>
            <person name="Yang J.H."/>
            <person name="West J.A."/>
            <person name="Bhattacharya D."/>
            <person name="Yoon H.S."/>
        </authorList>
    </citation>
    <scope>NUCLEOTIDE SEQUENCE [LARGE SCALE GENOMIC DNA]</scope>
    <source>
        <strain evidence="2 3">CCMP1338</strain>
        <tissue evidence="2">Whole cell</tissue>
    </source>
</reference>
<dbReference type="Proteomes" id="UP001157974">
    <property type="component" value="Unassembled WGS sequence"/>
</dbReference>
<dbReference type="AlphaFoldDB" id="A0AAV8V1T8"/>
<evidence type="ECO:0008006" key="4">
    <source>
        <dbReference type="Google" id="ProtNLM"/>
    </source>
</evidence>
<dbReference type="PANTHER" id="PTHR46862">
    <property type="entry name" value="OS07G0661900 PROTEIN"/>
    <property type="match status" value="1"/>
</dbReference>
<dbReference type="Pfam" id="PF01535">
    <property type="entry name" value="PPR"/>
    <property type="match status" value="1"/>
</dbReference>
<accession>A0AAV8V1T8</accession>
<comment type="caution">
    <text evidence="2">The sequence shown here is derived from an EMBL/GenBank/DDBJ whole genome shotgun (WGS) entry which is preliminary data.</text>
</comment>
<dbReference type="InterPro" id="IPR011990">
    <property type="entry name" value="TPR-like_helical_dom_sf"/>
</dbReference>
<proteinExistence type="predicted"/>
<dbReference type="PANTHER" id="PTHR46862:SF3">
    <property type="entry name" value="OS07G0661900 PROTEIN"/>
    <property type="match status" value="1"/>
</dbReference>
<dbReference type="EMBL" id="JAMWBK010000001">
    <property type="protein sequence ID" value="KAJ8908684.1"/>
    <property type="molecule type" value="Genomic_DNA"/>
</dbReference>
<dbReference type="PROSITE" id="PS51375">
    <property type="entry name" value="PPR"/>
    <property type="match status" value="1"/>
</dbReference>
<feature type="repeat" description="PPR" evidence="1">
    <location>
        <begin position="172"/>
        <end position="206"/>
    </location>
</feature>
<protein>
    <recommendedName>
        <fullName evidence="4">Pentacotripeptide-repeat region of PRORP domain-containing protein</fullName>
    </recommendedName>
</protein>
<evidence type="ECO:0000256" key="1">
    <source>
        <dbReference type="PROSITE-ProRule" id="PRU00708"/>
    </source>
</evidence>
<organism evidence="2 3">
    <name type="scientific">Rhodosorus marinus</name>
    <dbReference type="NCBI Taxonomy" id="101924"/>
    <lineage>
        <taxon>Eukaryota</taxon>
        <taxon>Rhodophyta</taxon>
        <taxon>Stylonematophyceae</taxon>
        <taxon>Stylonematales</taxon>
        <taxon>Stylonemataceae</taxon>
        <taxon>Rhodosorus</taxon>
    </lineage>
</organism>
<name>A0AAV8V1T8_9RHOD</name>
<dbReference type="Gene3D" id="1.25.40.10">
    <property type="entry name" value="Tetratricopeptide repeat domain"/>
    <property type="match status" value="1"/>
</dbReference>
<evidence type="ECO:0000313" key="2">
    <source>
        <dbReference type="EMBL" id="KAJ8908684.1"/>
    </source>
</evidence>